<comment type="caution">
    <text evidence="4">The sequence shown here is derived from an EMBL/GenBank/DDBJ whole genome shotgun (WGS) entry which is preliminary data.</text>
</comment>
<feature type="region of interest" description="Disordered" evidence="2">
    <location>
        <begin position="1"/>
        <end position="28"/>
    </location>
</feature>
<feature type="domain" description="CCHC-type" evidence="3">
    <location>
        <begin position="364"/>
        <end position="378"/>
    </location>
</feature>
<dbReference type="InterPro" id="IPR032567">
    <property type="entry name" value="RTL1-rel"/>
</dbReference>
<dbReference type="PANTHER" id="PTHR15503:SF22">
    <property type="entry name" value="TRANSPOSON TY3-I GAG POLYPROTEIN"/>
    <property type="match status" value="1"/>
</dbReference>
<evidence type="ECO:0000313" key="4">
    <source>
        <dbReference type="EMBL" id="KAI2645931.1"/>
    </source>
</evidence>
<accession>A0ABQ8L6W2</accession>
<proteinExistence type="predicted"/>
<dbReference type="PANTHER" id="PTHR15503">
    <property type="entry name" value="LDOC1 RELATED"/>
    <property type="match status" value="1"/>
</dbReference>
<name>A0ABQ8L6W2_LABRO</name>
<gene>
    <name evidence="4" type="ORF">H4Q32_025280</name>
</gene>
<feature type="compositionally biased region" description="Polar residues" evidence="2">
    <location>
        <begin position="9"/>
        <end position="21"/>
    </location>
</feature>
<dbReference type="PROSITE" id="PS50158">
    <property type="entry name" value="ZF_CCHC"/>
    <property type="match status" value="1"/>
</dbReference>
<dbReference type="InterPro" id="IPR036875">
    <property type="entry name" value="Znf_CCHC_sf"/>
</dbReference>
<keyword evidence="5" id="KW-1185">Reference proteome</keyword>
<evidence type="ECO:0000256" key="2">
    <source>
        <dbReference type="SAM" id="MobiDB-lite"/>
    </source>
</evidence>
<dbReference type="InterPro" id="IPR001878">
    <property type="entry name" value="Znf_CCHC"/>
</dbReference>
<organism evidence="4 5">
    <name type="scientific">Labeo rohita</name>
    <name type="common">Indian major carp</name>
    <name type="synonym">Cyprinus rohita</name>
    <dbReference type="NCBI Taxonomy" id="84645"/>
    <lineage>
        <taxon>Eukaryota</taxon>
        <taxon>Metazoa</taxon>
        <taxon>Chordata</taxon>
        <taxon>Craniata</taxon>
        <taxon>Vertebrata</taxon>
        <taxon>Euteleostomi</taxon>
        <taxon>Actinopterygii</taxon>
        <taxon>Neopterygii</taxon>
        <taxon>Teleostei</taxon>
        <taxon>Ostariophysi</taxon>
        <taxon>Cypriniformes</taxon>
        <taxon>Cyprinidae</taxon>
        <taxon>Labeoninae</taxon>
        <taxon>Labeonini</taxon>
        <taxon>Labeo</taxon>
    </lineage>
</organism>
<evidence type="ECO:0000259" key="3">
    <source>
        <dbReference type="PROSITE" id="PS50158"/>
    </source>
</evidence>
<keyword evidence="1" id="KW-0862">Zinc</keyword>
<sequence length="438" mass="48713">MKLSRSHSIHLSQRQLSTPGTDHNHLNSDSQHLHLITSHIMQTLDINHSHLTVHCPVSSLDVCDFPALFIPAASVIGDYPGTPRSRPDLLSPLAKFHKTRPHTMQAPSASEISASSTDASRSATVHAAVTQQPTLKETLMEFRHTLQNYRSASVSPMVKPANYSGEGECKGFLLQCKLYMEVNAVQFISEKAKIAFIISLLTGRALNWAQALWDSNAPALQSLNRFLDHFNTVFSQSSKAISVHDQLFRLRQGNSSVSEYVLKFRTIAASSEWNEIALMTAYRQGLNPDICLQLAIYDDAIGIKKNILRSILIAQHRTACFQNFSARSPRLSAPVSPPVPEPMEVDSGRLTTAERNRRHTNNLCFYCGASEHYRAECPVRPSRSATPLQLNEIPVKTLTWSSPSPLSVRPVLCCSLFLRLTGSLSDACKYNHYVINCH</sequence>
<keyword evidence="1" id="KW-0863">Zinc-finger</keyword>
<dbReference type="EMBL" id="JACTAM010002123">
    <property type="protein sequence ID" value="KAI2645931.1"/>
    <property type="molecule type" value="Genomic_DNA"/>
</dbReference>
<evidence type="ECO:0000313" key="5">
    <source>
        <dbReference type="Proteomes" id="UP000830375"/>
    </source>
</evidence>
<keyword evidence="1" id="KW-0479">Metal-binding</keyword>
<dbReference type="Proteomes" id="UP000830375">
    <property type="component" value="Unassembled WGS sequence"/>
</dbReference>
<dbReference type="InterPro" id="IPR005162">
    <property type="entry name" value="Retrotrans_gag_dom"/>
</dbReference>
<reference evidence="4 5" key="1">
    <citation type="submission" date="2022-01" db="EMBL/GenBank/DDBJ databases">
        <title>A high-quality chromosome-level genome assembly of rohu carp, Labeo rohita.</title>
        <authorList>
            <person name="Arick M.A. II"/>
            <person name="Hsu C.-Y."/>
            <person name="Magbanua Z."/>
            <person name="Pechanova O."/>
            <person name="Grover C."/>
            <person name="Miller E."/>
            <person name="Thrash A."/>
            <person name="Ezzel L."/>
            <person name="Alam S."/>
            <person name="Benzie J."/>
            <person name="Hamilton M."/>
            <person name="Karsi A."/>
            <person name="Lawrence M.L."/>
            <person name="Peterson D.G."/>
        </authorList>
    </citation>
    <scope>NUCLEOTIDE SEQUENCE [LARGE SCALE GENOMIC DNA]</scope>
    <source>
        <strain evidence="5">BAU-BD-2019</strain>
        <tissue evidence="4">Blood</tissue>
    </source>
</reference>
<dbReference type="Pfam" id="PF03732">
    <property type="entry name" value="Retrotrans_gag"/>
    <property type="match status" value="1"/>
</dbReference>
<dbReference type="SUPFAM" id="SSF57756">
    <property type="entry name" value="Retrovirus zinc finger-like domains"/>
    <property type="match status" value="1"/>
</dbReference>
<evidence type="ECO:0000256" key="1">
    <source>
        <dbReference type="PROSITE-ProRule" id="PRU00047"/>
    </source>
</evidence>
<protein>
    <submittedName>
        <fullName evidence="4">Retrotransposon-derived protein PEG10</fullName>
    </submittedName>
</protein>